<dbReference type="Proteomes" id="UP000194236">
    <property type="component" value="Unassembled WGS sequence"/>
</dbReference>
<dbReference type="GO" id="GO:0070012">
    <property type="term" value="F:oligopeptidase activity"/>
    <property type="evidence" value="ECO:0007669"/>
    <property type="project" value="TreeGrafter"/>
</dbReference>
<dbReference type="OrthoDB" id="248387at2759"/>
<dbReference type="PANTHER" id="PTHR42881">
    <property type="entry name" value="PROLYL ENDOPEPTIDASE"/>
    <property type="match status" value="1"/>
</dbReference>
<dbReference type="PRINTS" id="PR00862">
    <property type="entry name" value="PROLIGOPTASE"/>
</dbReference>
<sequence>MAMFFVKYLNGIYASANIRGGGEYGDDWHKQGMLLNKQNVFDDFAAAENI</sequence>
<dbReference type="Pfam" id="PF00326">
    <property type="entry name" value="Peptidase_S9"/>
    <property type="match status" value="1"/>
</dbReference>
<dbReference type="EC" id="3.4.21.-" evidence="4"/>
<evidence type="ECO:0000313" key="6">
    <source>
        <dbReference type="EMBL" id="OTF80728.1"/>
    </source>
</evidence>
<organism evidence="6 7">
    <name type="scientific">Euroglyphus maynei</name>
    <name type="common">Mayne's house dust mite</name>
    <dbReference type="NCBI Taxonomy" id="6958"/>
    <lineage>
        <taxon>Eukaryota</taxon>
        <taxon>Metazoa</taxon>
        <taxon>Ecdysozoa</taxon>
        <taxon>Arthropoda</taxon>
        <taxon>Chelicerata</taxon>
        <taxon>Arachnida</taxon>
        <taxon>Acari</taxon>
        <taxon>Acariformes</taxon>
        <taxon>Sarcoptiformes</taxon>
        <taxon>Astigmata</taxon>
        <taxon>Psoroptidia</taxon>
        <taxon>Analgoidea</taxon>
        <taxon>Pyroglyphidae</taxon>
        <taxon>Pyroglyphinae</taxon>
        <taxon>Euroglyphus</taxon>
    </lineage>
</organism>
<dbReference type="PANTHER" id="PTHR42881:SF2">
    <property type="entry name" value="PROLYL ENDOPEPTIDASE"/>
    <property type="match status" value="1"/>
</dbReference>
<comment type="caution">
    <text evidence="6">The sequence shown here is derived from an EMBL/GenBank/DDBJ whole genome shotgun (WGS) entry which is preliminary data.</text>
</comment>
<dbReference type="InterPro" id="IPR002470">
    <property type="entry name" value="Peptidase_S9A"/>
</dbReference>
<keyword evidence="4" id="KW-0720">Serine protease</keyword>
<keyword evidence="4" id="KW-0645">Protease</keyword>
<dbReference type="GO" id="GO:0004252">
    <property type="term" value="F:serine-type endopeptidase activity"/>
    <property type="evidence" value="ECO:0007669"/>
    <property type="project" value="UniProtKB-UniRule"/>
</dbReference>
<evidence type="ECO:0000256" key="3">
    <source>
        <dbReference type="ARBA" id="ARBA00016310"/>
    </source>
</evidence>
<gene>
    <name evidence="6" type="ORF">BLA29_014153</name>
</gene>
<dbReference type="InterPro" id="IPR001375">
    <property type="entry name" value="Peptidase_S9_cat"/>
</dbReference>
<evidence type="ECO:0000259" key="5">
    <source>
        <dbReference type="Pfam" id="PF00326"/>
    </source>
</evidence>
<comment type="catalytic activity">
    <reaction evidence="1">
        <text>Hydrolysis of Pro-|-Xaa &gt;&gt; Ala-|-Xaa in oligopeptides.</text>
        <dbReference type="EC" id="3.4.21.26"/>
    </reaction>
</comment>
<feature type="domain" description="Peptidase S9 prolyl oligopeptidase catalytic" evidence="5">
    <location>
        <begin position="7"/>
        <end position="47"/>
    </location>
</feature>
<dbReference type="EMBL" id="MUJZ01016856">
    <property type="protein sequence ID" value="OTF80728.1"/>
    <property type="molecule type" value="Genomic_DNA"/>
</dbReference>
<comment type="similarity">
    <text evidence="2 4">Belongs to the peptidase S9A family.</text>
</comment>
<dbReference type="Gene3D" id="3.40.50.1820">
    <property type="entry name" value="alpha/beta hydrolase"/>
    <property type="match status" value="1"/>
</dbReference>
<keyword evidence="7" id="KW-1185">Reference proteome</keyword>
<protein>
    <recommendedName>
        <fullName evidence="3 4">Prolyl endopeptidase</fullName>
        <ecNumber evidence="4">3.4.21.-</ecNumber>
    </recommendedName>
</protein>
<evidence type="ECO:0000313" key="7">
    <source>
        <dbReference type="Proteomes" id="UP000194236"/>
    </source>
</evidence>
<accession>A0A1Y3BLD1</accession>
<evidence type="ECO:0000256" key="1">
    <source>
        <dbReference type="ARBA" id="ARBA00001070"/>
    </source>
</evidence>
<evidence type="ECO:0000256" key="4">
    <source>
        <dbReference type="RuleBase" id="RU368024"/>
    </source>
</evidence>
<dbReference type="InterPro" id="IPR051167">
    <property type="entry name" value="Prolyl_oligopep/macrocyclase"/>
</dbReference>
<dbReference type="InterPro" id="IPR029058">
    <property type="entry name" value="AB_hydrolase_fold"/>
</dbReference>
<proteinExistence type="inferred from homology"/>
<dbReference type="GO" id="GO:0006508">
    <property type="term" value="P:proteolysis"/>
    <property type="evidence" value="ECO:0007669"/>
    <property type="project" value="UniProtKB-KW"/>
</dbReference>
<name>A0A1Y3BLD1_EURMA</name>
<dbReference type="AlphaFoldDB" id="A0A1Y3BLD1"/>
<evidence type="ECO:0000256" key="2">
    <source>
        <dbReference type="ARBA" id="ARBA00005228"/>
    </source>
</evidence>
<dbReference type="GO" id="GO:0005829">
    <property type="term" value="C:cytosol"/>
    <property type="evidence" value="ECO:0007669"/>
    <property type="project" value="TreeGrafter"/>
</dbReference>
<reference evidence="6 7" key="1">
    <citation type="submission" date="2017-03" db="EMBL/GenBank/DDBJ databases">
        <title>Genome Survey of Euroglyphus maynei.</title>
        <authorList>
            <person name="Arlian L.G."/>
            <person name="Morgan M.S."/>
            <person name="Rider S.D."/>
        </authorList>
    </citation>
    <scope>NUCLEOTIDE SEQUENCE [LARGE SCALE GENOMIC DNA]</scope>
    <source>
        <strain evidence="6">Arlian Lab</strain>
        <tissue evidence="6">Whole body</tissue>
    </source>
</reference>
<keyword evidence="4" id="KW-0378">Hydrolase</keyword>